<feature type="transmembrane region" description="Helical" evidence="3">
    <location>
        <begin position="326"/>
        <end position="343"/>
    </location>
</feature>
<sequence>MSVLRDISPTLAHANSVSGKVVVITGAANGIGLETARLFAQYGAKIVIGDISSKANTAVEGIIKAGGQAIYVPCNVLNWMDVVNLFRRSVSTFDAVDIVASVIEHGNTCSGAMDRKADQPLPPDITTLEVNLIGTIYTVHAALEYIRHGNCPPFEKSLILMGSMAAWGGIPLAPMYTASKYAIHGLMGSIYPVATRDNFRLACVDPTWTDTELLSLAARTVLVGSELIPVSRVAEVILHIATNPDTTINGCSWLIPDNGPVAVLPVELTCVHAGAYPMINNRISRVKLCVVLTVVGQQERTLIKSSGERALKLVARQLVGLARRVYLGWALIFALVGVSLYRFI</sequence>
<dbReference type="PANTHER" id="PTHR43180:SF33">
    <property type="entry name" value="15-HYDROXYPROSTAGLANDIN DEHYDROGENASE [NAD(+)]-LIKE"/>
    <property type="match status" value="1"/>
</dbReference>
<dbReference type="Proteomes" id="UP000815677">
    <property type="component" value="Unassembled WGS sequence"/>
</dbReference>
<name>A0ABQ0L3N1_MYCCL</name>
<evidence type="ECO:0000256" key="2">
    <source>
        <dbReference type="ARBA" id="ARBA00023002"/>
    </source>
</evidence>
<dbReference type="PANTHER" id="PTHR43180">
    <property type="entry name" value="3-OXOACYL-(ACYL-CARRIER-PROTEIN) REDUCTASE (AFU_ORTHOLOGUE AFUA_6G11210)"/>
    <property type="match status" value="1"/>
</dbReference>
<dbReference type="EMBL" id="DF841693">
    <property type="protein sequence ID" value="GAT45767.1"/>
    <property type="molecule type" value="Genomic_DNA"/>
</dbReference>
<organism evidence="4 5">
    <name type="scientific">Mycena chlorophos</name>
    <name type="common">Agaric fungus</name>
    <name type="synonym">Agaricus chlorophos</name>
    <dbReference type="NCBI Taxonomy" id="658473"/>
    <lineage>
        <taxon>Eukaryota</taxon>
        <taxon>Fungi</taxon>
        <taxon>Dikarya</taxon>
        <taxon>Basidiomycota</taxon>
        <taxon>Agaricomycotina</taxon>
        <taxon>Agaricomycetes</taxon>
        <taxon>Agaricomycetidae</taxon>
        <taxon>Agaricales</taxon>
        <taxon>Marasmiineae</taxon>
        <taxon>Mycenaceae</taxon>
        <taxon>Mycena</taxon>
    </lineage>
</organism>
<keyword evidence="5" id="KW-1185">Reference proteome</keyword>
<gene>
    <name evidence="4" type="ORF">MCHLO_03329</name>
</gene>
<protein>
    <recommendedName>
        <fullName evidence="6">NAD(P)-binding protein</fullName>
    </recommendedName>
</protein>
<evidence type="ECO:0008006" key="6">
    <source>
        <dbReference type="Google" id="ProtNLM"/>
    </source>
</evidence>
<dbReference type="InterPro" id="IPR002347">
    <property type="entry name" value="SDR_fam"/>
</dbReference>
<keyword evidence="2" id="KW-0560">Oxidoreductase</keyword>
<dbReference type="Pfam" id="PF00106">
    <property type="entry name" value="adh_short"/>
    <property type="match status" value="1"/>
</dbReference>
<accession>A0ABQ0L3N1</accession>
<dbReference type="InterPro" id="IPR036291">
    <property type="entry name" value="NAD(P)-bd_dom_sf"/>
</dbReference>
<evidence type="ECO:0000256" key="3">
    <source>
        <dbReference type="SAM" id="Phobius"/>
    </source>
</evidence>
<reference evidence="4" key="1">
    <citation type="submission" date="2014-09" db="EMBL/GenBank/DDBJ databases">
        <title>Genome sequence of the luminous mushroom Mycena chlorophos for searching fungal bioluminescence genes.</title>
        <authorList>
            <person name="Tanaka Y."/>
            <person name="Kasuga D."/>
            <person name="Oba Y."/>
            <person name="Hase S."/>
            <person name="Sato K."/>
            <person name="Oba Y."/>
            <person name="Sakakibara Y."/>
        </authorList>
    </citation>
    <scope>NUCLEOTIDE SEQUENCE</scope>
</reference>
<dbReference type="PRINTS" id="PR00081">
    <property type="entry name" value="GDHRDH"/>
</dbReference>
<dbReference type="SUPFAM" id="SSF51735">
    <property type="entry name" value="NAD(P)-binding Rossmann-fold domains"/>
    <property type="match status" value="1"/>
</dbReference>
<comment type="similarity">
    <text evidence="1">Belongs to the short-chain dehydrogenases/reductases (SDR) family.</text>
</comment>
<keyword evidence="3" id="KW-0812">Transmembrane</keyword>
<dbReference type="Gene3D" id="3.40.50.720">
    <property type="entry name" value="NAD(P)-binding Rossmann-like Domain"/>
    <property type="match status" value="1"/>
</dbReference>
<keyword evidence="3" id="KW-1133">Transmembrane helix</keyword>
<evidence type="ECO:0000256" key="1">
    <source>
        <dbReference type="ARBA" id="ARBA00006484"/>
    </source>
</evidence>
<evidence type="ECO:0000313" key="5">
    <source>
        <dbReference type="Proteomes" id="UP000815677"/>
    </source>
</evidence>
<keyword evidence="3" id="KW-0472">Membrane</keyword>
<evidence type="ECO:0000313" key="4">
    <source>
        <dbReference type="EMBL" id="GAT45767.1"/>
    </source>
</evidence>
<proteinExistence type="inferred from homology"/>